<keyword evidence="3 6" id="KW-0812">Transmembrane</keyword>
<dbReference type="EMBL" id="VIFY01000018">
    <property type="protein sequence ID" value="TQB75588.1"/>
    <property type="molecule type" value="Genomic_DNA"/>
</dbReference>
<dbReference type="Proteomes" id="UP000319663">
    <property type="component" value="Unassembled WGS sequence"/>
</dbReference>
<sequence length="77" mass="8242">MSLNQLWEAASTNPYSPPVEKDRQFAIGFGLLLIAFVYSGLFSLNLSFKSIISSGLPAALAFGFGAVYMICAVGVYV</sequence>
<evidence type="ECO:0000256" key="6">
    <source>
        <dbReference type="RuleBase" id="RU367008"/>
    </source>
</evidence>
<dbReference type="GO" id="GO:0006487">
    <property type="term" value="P:protein N-linked glycosylation"/>
    <property type="evidence" value="ECO:0007669"/>
    <property type="project" value="UniProtKB-UniRule"/>
</dbReference>
<evidence type="ECO:0000256" key="2">
    <source>
        <dbReference type="ARBA" id="ARBA00009825"/>
    </source>
</evidence>
<evidence type="ECO:0000256" key="4">
    <source>
        <dbReference type="ARBA" id="ARBA00022989"/>
    </source>
</evidence>
<dbReference type="AlphaFoldDB" id="A0A507QZU2"/>
<evidence type="ECO:0000256" key="5">
    <source>
        <dbReference type="ARBA" id="ARBA00023136"/>
    </source>
</evidence>
<keyword evidence="5 6" id="KW-0472">Membrane</keyword>
<comment type="caution">
    <text evidence="7">The sequence shown here is derived from an EMBL/GenBank/DDBJ whole genome shotgun (WGS) entry which is preliminary data.</text>
</comment>
<dbReference type="Pfam" id="PF05251">
    <property type="entry name" value="Ost5"/>
    <property type="match status" value="1"/>
</dbReference>
<organism evidence="7 8">
    <name type="scientific">Monascus purpureus</name>
    <name type="common">Red mold</name>
    <name type="synonym">Monascus anka</name>
    <dbReference type="NCBI Taxonomy" id="5098"/>
    <lineage>
        <taxon>Eukaryota</taxon>
        <taxon>Fungi</taxon>
        <taxon>Dikarya</taxon>
        <taxon>Ascomycota</taxon>
        <taxon>Pezizomycotina</taxon>
        <taxon>Eurotiomycetes</taxon>
        <taxon>Eurotiomycetidae</taxon>
        <taxon>Eurotiales</taxon>
        <taxon>Aspergillaceae</taxon>
        <taxon>Monascus</taxon>
    </lineage>
</organism>
<dbReference type="STRING" id="5098.A0A507QZU2"/>
<gene>
    <name evidence="7" type="primary">RAD1_2</name>
    <name evidence="7" type="ORF">MPDQ_002553</name>
</gene>
<dbReference type="OrthoDB" id="5371169at2759"/>
<dbReference type="InterPro" id="IPR007915">
    <property type="entry name" value="TMEM258/Ost5"/>
</dbReference>
<keyword evidence="4 6" id="KW-1133">Transmembrane helix</keyword>
<keyword evidence="8" id="KW-1185">Reference proteome</keyword>
<comment type="subcellular location">
    <subcellularLocation>
        <location evidence="1 6">Membrane</location>
        <topology evidence="1 6">Multi-pass membrane protein</topology>
    </subcellularLocation>
</comment>
<name>A0A507QZU2_MONPU</name>
<feature type="transmembrane region" description="Helical" evidence="6">
    <location>
        <begin position="56"/>
        <end position="76"/>
    </location>
</feature>
<evidence type="ECO:0000256" key="1">
    <source>
        <dbReference type="ARBA" id="ARBA00004141"/>
    </source>
</evidence>
<accession>A0A507QZU2</accession>
<comment type="function">
    <text evidence="6">Subunit of the oligosaccharyl transferase (OST) complex that catalyzes the initial transfer of a defined glycan (Glc(3)Man(9)GlcNAc(2) in eukaryotes) from the lipid carrier dolichol-pyrophosphate to an asparagine residue within an Asn-X-Ser/Thr consensus motif in nascent polypeptide chains, the first step in protein N-glycosylation. N-glycosylation occurs cotranslationally and the complex associates with the Sec61 complex at the channel-forming translocon complex that mediates protein translocation across the endoplasmic reticulum (ER). All subunits are required for a maximal enzyme activity.</text>
</comment>
<evidence type="ECO:0000313" key="8">
    <source>
        <dbReference type="Proteomes" id="UP000319663"/>
    </source>
</evidence>
<proteinExistence type="inferred from homology"/>
<comment type="similarity">
    <text evidence="2 6">Belongs to the OST5 family.</text>
</comment>
<protein>
    <recommendedName>
        <fullName evidence="6">Dolichyl-diphosphooligosaccharide-protein glycosyltransferase subunit OST5</fullName>
    </recommendedName>
</protein>
<evidence type="ECO:0000256" key="3">
    <source>
        <dbReference type="ARBA" id="ARBA00022692"/>
    </source>
</evidence>
<evidence type="ECO:0000313" key="7">
    <source>
        <dbReference type="EMBL" id="TQB75588.1"/>
    </source>
</evidence>
<comment type="subunit">
    <text evidence="6">Component of the oligosaccharyltransferase (OST) complex.</text>
</comment>
<dbReference type="GO" id="GO:0008250">
    <property type="term" value="C:oligosaccharyltransferase complex"/>
    <property type="evidence" value="ECO:0007669"/>
    <property type="project" value="UniProtKB-UniRule"/>
</dbReference>
<feature type="transmembrane region" description="Helical" evidence="6">
    <location>
        <begin position="25"/>
        <end position="44"/>
    </location>
</feature>
<reference evidence="7 8" key="1">
    <citation type="submission" date="2019-06" db="EMBL/GenBank/DDBJ databases">
        <title>Wine fermentation using esterase from Monascus purpureus.</title>
        <authorList>
            <person name="Geng C."/>
            <person name="Zhang Y."/>
        </authorList>
    </citation>
    <scope>NUCLEOTIDE SEQUENCE [LARGE SCALE GENOMIC DNA]</scope>
    <source>
        <strain evidence="7">HQ1</strain>
    </source>
</reference>